<name>A0A8X6VVY6_TRICX</name>
<organism evidence="1 2">
    <name type="scientific">Trichonephila clavipes</name>
    <name type="common">Golden silk orbweaver</name>
    <name type="synonym">Nephila clavipes</name>
    <dbReference type="NCBI Taxonomy" id="2585209"/>
    <lineage>
        <taxon>Eukaryota</taxon>
        <taxon>Metazoa</taxon>
        <taxon>Ecdysozoa</taxon>
        <taxon>Arthropoda</taxon>
        <taxon>Chelicerata</taxon>
        <taxon>Arachnida</taxon>
        <taxon>Araneae</taxon>
        <taxon>Araneomorphae</taxon>
        <taxon>Entelegynae</taxon>
        <taxon>Araneoidea</taxon>
        <taxon>Nephilidae</taxon>
        <taxon>Trichonephila</taxon>
    </lineage>
</organism>
<evidence type="ECO:0000313" key="2">
    <source>
        <dbReference type="Proteomes" id="UP000887159"/>
    </source>
</evidence>
<dbReference type="EMBL" id="BMAU01021363">
    <property type="protein sequence ID" value="GFY23411.1"/>
    <property type="molecule type" value="Genomic_DNA"/>
</dbReference>
<comment type="caution">
    <text evidence="1">The sequence shown here is derived from an EMBL/GenBank/DDBJ whole genome shotgun (WGS) entry which is preliminary data.</text>
</comment>
<evidence type="ECO:0000313" key="1">
    <source>
        <dbReference type="EMBL" id="GFY23411.1"/>
    </source>
</evidence>
<keyword evidence="2" id="KW-1185">Reference proteome</keyword>
<dbReference type="Proteomes" id="UP000887159">
    <property type="component" value="Unassembled WGS sequence"/>
</dbReference>
<sequence length="126" mass="14400">MSNYEEDFKTPHEKKREEKGFCRKRAPYTAVLDLCTAEKRTESLLLIINEDIFSFTRPFRQQEIESLSRATRGFLATDYAILNHGQVTRTTPEPAPASSNYRTIRTEGRLSSQQIERASLPCTAGL</sequence>
<proteinExistence type="predicted"/>
<dbReference type="AlphaFoldDB" id="A0A8X6VVY6"/>
<protein>
    <submittedName>
        <fullName evidence="1">Uncharacterized protein</fullName>
    </submittedName>
</protein>
<accession>A0A8X6VVY6</accession>
<gene>
    <name evidence="1" type="ORF">TNCV_3941071</name>
</gene>
<reference evidence="1" key="1">
    <citation type="submission" date="2020-08" db="EMBL/GenBank/DDBJ databases">
        <title>Multicomponent nature underlies the extraordinary mechanical properties of spider dragline silk.</title>
        <authorList>
            <person name="Kono N."/>
            <person name="Nakamura H."/>
            <person name="Mori M."/>
            <person name="Yoshida Y."/>
            <person name="Ohtoshi R."/>
            <person name="Malay A.D."/>
            <person name="Moran D.A.P."/>
            <person name="Tomita M."/>
            <person name="Numata K."/>
            <person name="Arakawa K."/>
        </authorList>
    </citation>
    <scope>NUCLEOTIDE SEQUENCE</scope>
</reference>